<proteinExistence type="inferred from homology"/>
<comment type="similarity">
    <text evidence="1">Belongs to the 5'(3')-deoxyribonucleotidase family.</text>
</comment>
<evidence type="ECO:0000313" key="4">
    <source>
        <dbReference type="EMBL" id="KGT89500.1"/>
    </source>
</evidence>
<dbReference type="GO" id="GO:0009223">
    <property type="term" value="P:pyrimidine deoxyribonucleotide catabolic process"/>
    <property type="evidence" value="ECO:0007669"/>
    <property type="project" value="TreeGrafter"/>
</dbReference>
<feature type="active site" description="Nucleophile" evidence="3">
    <location>
        <position position="7"/>
    </location>
</feature>
<dbReference type="Gene3D" id="3.40.50.1000">
    <property type="entry name" value="HAD superfamily/HAD-like"/>
    <property type="match status" value="1"/>
</dbReference>
<accession>A0A0A3YSD1</accession>
<dbReference type="eggNOG" id="COG4502">
    <property type="taxonomic scope" value="Bacteria"/>
</dbReference>
<dbReference type="PANTHER" id="PTHR16504">
    <property type="entry name" value="5'(3')-DEOXYRIBONUCLEOTIDASE"/>
    <property type="match status" value="1"/>
</dbReference>
<dbReference type="SUPFAM" id="SSF56784">
    <property type="entry name" value="HAD-like"/>
    <property type="match status" value="1"/>
</dbReference>
<organism evidence="4 5">
    <name type="scientific">Erwinia typographi</name>
    <dbReference type="NCBI Taxonomy" id="371042"/>
    <lineage>
        <taxon>Bacteria</taxon>
        <taxon>Pseudomonadati</taxon>
        <taxon>Pseudomonadota</taxon>
        <taxon>Gammaproteobacteria</taxon>
        <taxon>Enterobacterales</taxon>
        <taxon>Erwiniaceae</taxon>
        <taxon>Erwinia</taxon>
    </lineage>
</organism>
<name>A0A0A3YSD1_9GAMM</name>
<protein>
    <submittedName>
        <fullName evidence="4">5'-3'-deoxyribonucleotidase</fullName>
    </submittedName>
</protein>
<dbReference type="SFLD" id="SFLDG01146">
    <property type="entry name" value="C1.2.2"/>
    <property type="match status" value="1"/>
</dbReference>
<dbReference type="SFLD" id="SFLDS00003">
    <property type="entry name" value="Haloacid_Dehalogenase"/>
    <property type="match status" value="1"/>
</dbReference>
<dbReference type="Gene3D" id="1.10.40.40">
    <property type="entry name" value="Deoxyribonucleotidase, domain 2"/>
    <property type="match status" value="1"/>
</dbReference>
<dbReference type="GO" id="GO:0046872">
    <property type="term" value="F:metal ion binding"/>
    <property type="evidence" value="ECO:0007669"/>
    <property type="project" value="UniProtKB-KW"/>
</dbReference>
<comment type="caution">
    <text evidence="4">The sequence shown here is derived from an EMBL/GenBank/DDBJ whole genome shotgun (WGS) entry which is preliminary data.</text>
</comment>
<dbReference type="SFLD" id="SFLDG01126">
    <property type="entry name" value="C1.2:_Nucleotidase_Like"/>
    <property type="match status" value="1"/>
</dbReference>
<dbReference type="STRING" id="371042.NG99_19415"/>
<keyword evidence="5" id="KW-1185">Reference proteome</keyword>
<dbReference type="RefSeq" id="WP_034896555.1">
    <property type="nucleotide sequence ID" value="NZ_JRUQ01000055.1"/>
</dbReference>
<dbReference type="GO" id="GO:0008253">
    <property type="term" value="F:5'-nucleotidase activity"/>
    <property type="evidence" value="ECO:0007669"/>
    <property type="project" value="InterPro"/>
</dbReference>
<dbReference type="InterPro" id="IPR036412">
    <property type="entry name" value="HAD-like_sf"/>
</dbReference>
<dbReference type="AlphaFoldDB" id="A0A0A3YSD1"/>
<dbReference type="OrthoDB" id="278110at2"/>
<dbReference type="EMBL" id="JRUQ01000055">
    <property type="protein sequence ID" value="KGT89500.1"/>
    <property type="molecule type" value="Genomic_DNA"/>
</dbReference>
<sequence length="174" mass="19910">MKRIAIDMDEVIADFHPKILNTVNAHFSLQMTHDELNLFSLRHEKPEMLQEIMALVSEPAFFGDLEVIADSQRVIAALSRRYEVFITTAAMEVPSSFNAKFRWLNTHFPSIKPSNIVFCGNKSIINADYMIDDNAINFEGFCGEGILYTAPHNLAVTGYRRVKSWQDIERLLLE</sequence>
<dbReference type="InterPro" id="IPR010708">
    <property type="entry name" value="5'(3')-deoxyribonucleotidase"/>
</dbReference>
<reference evidence="4 5" key="1">
    <citation type="submission" date="2014-10" db="EMBL/GenBank/DDBJ databases">
        <title>Genome sequence of Erwinia typographi M043b.</title>
        <authorList>
            <person name="Chan K.-G."/>
            <person name="Tan W.-S."/>
        </authorList>
    </citation>
    <scope>NUCLEOTIDE SEQUENCE [LARGE SCALE GENOMIC DNA]</scope>
    <source>
        <strain evidence="4 5">M043b</strain>
    </source>
</reference>
<dbReference type="PANTHER" id="PTHR16504:SF4">
    <property type="entry name" value="5'(3')-DEOXYRIBONUCLEOTIDASE"/>
    <property type="match status" value="1"/>
</dbReference>
<evidence type="ECO:0000256" key="2">
    <source>
        <dbReference type="ARBA" id="ARBA00022723"/>
    </source>
</evidence>
<evidence type="ECO:0000256" key="3">
    <source>
        <dbReference type="PIRSR" id="PIRSR610708-1"/>
    </source>
</evidence>
<feature type="active site" description="Proton donor" evidence="3">
    <location>
        <position position="9"/>
    </location>
</feature>
<dbReference type="Pfam" id="PF06941">
    <property type="entry name" value="NT5C"/>
    <property type="match status" value="1"/>
</dbReference>
<evidence type="ECO:0000313" key="5">
    <source>
        <dbReference type="Proteomes" id="UP000030351"/>
    </source>
</evidence>
<keyword evidence="2" id="KW-0479">Metal-binding</keyword>
<evidence type="ECO:0000256" key="1">
    <source>
        <dbReference type="ARBA" id="ARBA00009589"/>
    </source>
</evidence>
<gene>
    <name evidence="4" type="ORF">NG99_19415</name>
</gene>
<dbReference type="Proteomes" id="UP000030351">
    <property type="component" value="Unassembled WGS sequence"/>
</dbReference>
<dbReference type="InterPro" id="IPR023214">
    <property type="entry name" value="HAD_sf"/>
</dbReference>